<accession>A0ABU7SJ88</accession>
<protein>
    <submittedName>
        <fullName evidence="2">Helix-turn-helix transcriptional regulator</fullName>
    </submittedName>
</protein>
<dbReference type="Proteomes" id="UP001339911">
    <property type="component" value="Unassembled WGS sequence"/>
</dbReference>
<feature type="domain" description="HTH cro/C1-type" evidence="1">
    <location>
        <begin position="14"/>
        <end position="67"/>
    </location>
</feature>
<dbReference type="EMBL" id="JAZGQL010000020">
    <property type="protein sequence ID" value="MEE6310003.1"/>
    <property type="molecule type" value="Genomic_DNA"/>
</dbReference>
<dbReference type="InterPro" id="IPR001387">
    <property type="entry name" value="Cro/C1-type_HTH"/>
</dbReference>
<evidence type="ECO:0000313" key="2">
    <source>
        <dbReference type="EMBL" id="MEE6310003.1"/>
    </source>
</evidence>
<gene>
    <name evidence="2" type="ORF">V1634_24525</name>
</gene>
<dbReference type="CDD" id="cd00093">
    <property type="entry name" value="HTH_XRE"/>
    <property type="match status" value="1"/>
</dbReference>
<name>A0ABU7SJ88_9ACTN</name>
<sequence length="267" mass="30196">MERSPMLEHFAEELRLARSAAGMSQEALAEAINYSQAMVAKVENCGRRPSLDFARRCDRLFDTDGRFERIQKRISREIIVQYFREWAGVEQEAKALRWFEPAYVPGLLQTEAYARTVLSSTGLLTTEEVEQQVTARLDRQEILTRDKPPLFTVVLDESALRRPIGGPAVMREQLLHLVKVGTSLPQVRIHVVPSRVGAYAGLDGPFIIATPPVGEPVAYFEGHFHGQMVDRADYVNHMLDVWDSIRGEALPHQQSIELIAEVAETWT</sequence>
<keyword evidence="3" id="KW-1185">Reference proteome</keyword>
<dbReference type="InterPro" id="IPR043917">
    <property type="entry name" value="DUF5753"/>
</dbReference>
<organism evidence="2 3">
    <name type="scientific">Plantactinospora veratri</name>
    <dbReference type="NCBI Taxonomy" id="1436122"/>
    <lineage>
        <taxon>Bacteria</taxon>
        <taxon>Bacillati</taxon>
        <taxon>Actinomycetota</taxon>
        <taxon>Actinomycetes</taxon>
        <taxon>Micromonosporales</taxon>
        <taxon>Micromonosporaceae</taxon>
        <taxon>Plantactinospora</taxon>
    </lineage>
</organism>
<reference evidence="2 3" key="1">
    <citation type="submission" date="2024-01" db="EMBL/GenBank/DDBJ databases">
        <title>Genome insights into Plantactinospora veratri sp. nov.</title>
        <authorList>
            <person name="Wang L."/>
        </authorList>
    </citation>
    <scope>NUCLEOTIDE SEQUENCE [LARGE SCALE GENOMIC DNA]</scope>
    <source>
        <strain evidence="2 3">NEAU-FHS4</strain>
    </source>
</reference>
<dbReference type="RefSeq" id="WP_107264428.1">
    <property type="nucleotide sequence ID" value="NZ_JAZGQL010000020.1"/>
</dbReference>
<evidence type="ECO:0000259" key="1">
    <source>
        <dbReference type="PROSITE" id="PS50943"/>
    </source>
</evidence>
<dbReference type="InterPro" id="IPR010982">
    <property type="entry name" value="Lambda_DNA-bd_dom_sf"/>
</dbReference>
<dbReference type="Pfam" id="PF13560">
    <property type="entry name" value="HTH_31"/>
    <property type="match status" value="1"/>
</dbReference>
<comment type="caution">
    <text evidence="2">The sequence shown here is derived from an EMBL/GenBank/DDBJ whole genome shotgun (WGS) entry which is preliminary data.</text>
</comment>
<dbReference type="SUPFAM" id="SSF47413">
    <property type="entry name" value="lambda repressor-like DNA-binding domains"/>
    <property type="match status" value="1"/>
</dbReference>
<dbReference type="Pfam" id="PF19054">
    <property type="entry name" value="DUF5753"/>
    <property type="match status" value="1"/>
</dbReference>
<evidence type="ECO:0000313" key="3">
    <source>
        <dbReference type="Proteomes" id="UP001339911"/>
    </source>
</evidence>
<dbReference type="Gene3D" id="1.10.260.40">
    <property type="entry name" value="lambda repressor-like DNA-binding domains"/>
    <property type="match status" value="1"/>
</dbReference>
<dbReference type="SMART" id="SM00530">
    <property type="entry name" value="HTH_XRE"/>
    <property type="match status" value="1"/>
</dbReference>
<proteinExistence type="predicted"/>
<dbReference type="PROSITE" id="PS50943">
    <property type="entry name" value="HTH_CROC1"/>
    <property type="match status" value="1"/>
</dbReference>